<dbReference type="SMART" id="SM00369">
    <property type="entry name" value="LRR_TYP"/>
    <property type="match status" value="7"/>
</dbReference>
<evidence type="ECO:0000256" key="1">
    <source>
        <dbReference type="ARBA" id="ARBA00004236"/>
    </source>
</evidence>
<protein>
    <recommendedName>
        <fullName evidence="14">Protein kinase domain-containing protein</fullName>
    </recommendedName>
</protein>
<evidence type="ECO:0000256" key="6">
    <source>
        <dbReference type="ARBA" id="ARBA00022737"/>
    </source>
</evidence>
<proteinExistence type="predicted"/>
<dbReference type="Pfam" id="PF07714">
    <property type="entry name" value="PK_Tyr_Ser-Thr"/>
    <property type="match status" value="1"/>
</dbReference>
<keyword evidence="9" id="KW-0675">Receptor</keyword>
<evidence type="ECO:0000256" key="9">
    <source>
        <dbReference type="ARBA" id="ARBA00023170"/>
    </source>
</evidence>
<name>A0A2P6NQ94_9EUKA</name>
<dbReference type="PROSITE" id="PS00107">
    <property type="entry name" value="PROTEIN_KINASE_ATP"/>
    <property type="match status" value="1"/>
</dbReference>
<dbReference type="GO" id="GO:0004713">
    <property type="term" value="F:protein tyrosine kinase activity"/>
    <property type="evidence" value="ECO:0007669"/>
    <property type="project" value="InterPro"/>
</dbReference>
<dbReference type="InterPro" id="IPR011009">
    <property type="entry name" value="Kinase-like_dom_sf"/>
</dbReference>
<feature type="domain" description="Protein kinase" evidence="14">
    <location>
        <begin position="1174"/>
        <end position="1421"/>
    </location>
</feature>
<evidence type="ECO:0000259" key="14">
    <source>
        <dbReference type="PROSITE" id="PS50011"/>
    </source>
</evidence>
<dbReference type="GO" id="GO:0005524">
    <property type="term" value="F:ATP binding"/>
    <property type="evidence" value="ECO:0007669"/>
    <property type="project" value="UniProtKB-UniRule"/>
</dbReference>
<dbReference type="OrthoDB" id="1840988at2759"/>
<dbReference type="GO" id="GO:0012505">
    <property type="term" value="C:endomembrane system"/>
    <property type="evidence" value="ECO:0007669"/>
    <property type="project" value="UniProtKB-SubCell"/>
</dbReference>
<organism evidence="15 16">
    <name type="scientific">Planoprotostelium fungivorum</name>
    <dbReference type="NCBI Taxonomy" id="1890364"/>
    <lineage>
        <taxon>Eukaryota</taxon>
        <taxon>Amoebozoa</taxon>
        <taxon>Evosea</taxon>
        <taxon>Variosea</taxon>
        <taxon>Cavosteliida</taxon>
        <taxon>Cavosteliaceae</taxon>
        <taxon>Planoprotostelium</taxon>
    </lineage>
</organism>
<evidence type="ECO:0000256" key="5">
    <source>
        <dbReference type="ARBA" id="ARBA00022729"/>
    </source>
</evidence>
<dbReference type="Gene3D" id="1.10.510.10">
    <property type="entry name" value="Transferase(Phosphotransferase) domain 1"/>
    <property type="match status" value="1"/>
</dbReference>
<dbReference type="Gene3D" id="3.30.200.20">
    <property type="entry name" value="Phosphorylase Kinase, domain 1"/>
    <property type="match status" value="1"/>
</dbReference>
<accession>A0A2P6NQ94</accession>
<dbReference type="PROSITE" id="PS00109">
    <property type="entry name" value="PROTEIN_KINASE_TYR"/>
    <property type="match status" value="1"/>
</dbReference>
<comment type="caution">
    <text evidence="15">The sequence shown here is derived from an EMBL/GenBank/DDBJ whole genome shotgun (WGS) entry which is preliminary data.</text>
</comment>
<feature type="transmembrane region" description="Helical" evidence="13">
    <location>
        <begin position="1112"/>
        <end position="1134"/>
    </location>
</feature>
<evidence type="ECO:0000313" key="15">
    <source>
        <dbReference type="EMBL" id="PRP86123.1"/>
    </source>
</evidence>
<dbReference type="Proteomes" id="UP000241769">
    <property type="component" value="Unassembled WGS sequence"/>
</dbReference>
<evidence type="ECO:0000256" key="8">
    <source>
        <dbReference type="ARBA" id="ARBA00023136"/>
    </source>
</evidence>
<sequence>MIVDFAVLRYSSNTQVLIRSGLTTRISFAVNMFVSRFMSWINSRDNTAHLTSPGQLHPKKRWTFHNIRFRRRNSKVFLFQCHTFKDTQKSMTHTKHNMKVAEIVFICSICVLALCSITSAQFEAESVIIRSLYDSLDGDHWVNNTNWKNATISYCSYYGIDCDADGHVSGIVLSYNNLVGPLPDLSGLSHLVHLDLSGAGYDHQNFITGLFPEWITSTRLNYIDLEDHQFSGTLPDDLGNLVNLTWFDIGVNSLGGALYGPVPNSWMKLTKMRAFGLWGNGFDYINLTRLNDMIDLLYFDIDGCAFQGNFTDMVGSEIMLPNLAIFNVGSNGFYGPLPDLRHIEGLQWYYTFSNSFDGGFPEWATSLTNLSRISIDANLLTGPIPASISQMKKLEECTLSVNNFNGEIPVNTTLFIISPPRCVGSNAASKSALPILKQIPPSVYRSVKLEYLQLSVNQLTGSISPEIRNLKYLQSFNVNSNLLNGSIPDELYNCTNLVQLLLDTNQFSGEISDGLSRLTQLKSLTLGHNRFSGSLPDAFRTMKSLQSIDFSFNNFSGPFPSSLSAVPGLIYVKANDNELSGPIPPLSSSVLRLQIQRNRLNGTVFWMSGLSNIQLIDISYNEFYGPCSSLNGFDYLTYCDWSNNRLTGKIPTGYTERMPLYHLDLSSNRLVGAMEYTIARLGSLSYLNLSRNELFGSVEPRLAQMSTLQYIDLSHNQMNGIIPSGAMGLPQLIELRLDNNRLTGNIPSSVRRASSLTTLSLGNNLLSGGLQDVFSSPNLVSLNVSGNLLDGDIPDVDGTTLQSVDLSHNRLEGILPQGLAKQMNLRVLSLSHNRLTGEVPYPLKSDPQTIDLSVNRFSGPLSFLDTLSSLSHLNLSGNHFSGPIKTLNGMKGLSVVDISHNDITSLPSLSGLFNLRYLNARCNSFFISLSHSLSNNAINGSVPDMTDCNSLSSLDLSYNLLTDAMLMKNVPSLSQCDLTHQIFVCPLTAQASQLCGAVCRIDNYQSANLTIRIAGDVSTFDSNSFITSIASLSNINRNRLKILKTRSGSVIVDVDISPPSEGSNEGSSSRIVDYLNQVDASAYGLNNITLLSVSTSITADAPSSSGSLSGGAIAGIVVGVLIVVIIIVVLIVLLKRKKRVYKTNFALVDFTRIDNNSTAKSVTLMEDQISFSELEDQVMIGSGAYGIVYKAKWRSNTVAVKQVRNEHINTDQMQSFLDEASLVQSMRPHPNVVLFMGYTFPPDPLSIVTEFCEGGCLLDYLAEHGREVTGERRDNIILGIAKGVLHLHQEKIIHRDLAARNILLSKHLEAKVSDFGMSRQVQQKDSASTTSSTIGPIKWMAPEAITKREYTFSFGVVIWEILTGQEPYGDIPLVEVAIQVINGTRLDIPEDADPMLRAIMKGVWMTQPEDRPDFVQICNWLSGDNPVRVEDQPARSRVVKDEDRYEPVNVEQLGVNSTTTAQSDIAELHLSQVDEGKTSK</sequence>
<dbReference type="InterPro" id="IPR032675">
    <property type="entry name" value="LRR_dom_sf"/>
</dbReference>
<evidence type="ECO:0000256" key="10">
    <source>
        <dbReference type="ARBA" id="ARBA00023180"/>
    </source>
</evidence>
<keyword evidence="6" id="KW-0677">Repeat</keyword>
<dbReference type="SUPFAM" id="SSF56112">
    <property type="entry name" value="Protein kinase-like (PK-like)"/>
    <property type="match status" value="1"/>
</dbReference>
<keyword evidence="16" id="KW-1185">Reference proteome</keyword>
<dbReference type="FunFam" id="3.80.10.10:FF:000095">
    <property type="entry name" value="LRR receptor-like serine/threonine-protein kinase GSO1"/>
    <property type="match status" value="1"/>
</dbReference>
<dbReference type="Gene3D" id="3.80.10.10">
    <property type="entry name" value="Ribonuclease Inhibitor"/>
    <property type="match status" value="4"/>
</dbReference>
<keyword evidence="7 13" id="KW-1133">Transmembrane helix</keyword>
<dbReference type="InterPro" id="IPR020635">
    <property type="entry name" value="Tyr_kinase_cat_dom"/>
</dbReference>
<keyword evidence="12" id="KW-0067">ATP-binding</keyword>
<dbReference type="Pfam" id="PF13855">
    <property type="entry name" value="LRR_8"/>
    <property type="match status" value="1"/>
</dbReference>
<feature type="binding site" evidence="12">
    <location>
        <position position="1201"/>
    </location>
    <ligand>
        <name>ATP</name>
        <dbReference type="ChEBI" id="CHEBI:30616"/>
    </ligand>
</feature>
<comment type="subcellular location">
    <subcellularLocation>
        <location evidence="1">Cell membrane</location>
    </subcellularLocation>
    <subcellularLocation>
        <location evidence="11">Endomembrane system</location>
        <topology evidence="11">Single-pass membrane protein</topology>
    </subcellularLocation>
</comment>
<dbReference type="InterPro" id="IPR001611">
    <property type="entry name" value="Leu-rich_rpt"/>
</dbReference>
<evidence type="ECO:0000256" key="4">
    <source>
        <dbReference type="ARBA" id="ARBA00022692"/>
    </source>
</evidence>
<reference evidence="15 16" key="1">
    <citation type="journal article" date="2018" name="Genome Biol. Evol.">
        <title>Multiple Roots of Fruiting Body Formation in Amoebozoa.</title>
        <authorList>
            <person name="Hillmann F."/>
            <person name="Forbes G."/>
            <person name="Novohradska S."/>
            <person name="Ferling I."/>
            <person name="Riege K."/>
            <person name="Groth M."/>
            <person name="Westermann M."/>
            <person name="Marz M."/>
            <person name="Spaller T."/>
            <person name="Winckler T."/>
            <person name="Schaap P."/>
            <person name="Glockner G."/>
        </authorList>
    </citation>
    <scope>NUCLEOTIDE SEQUENCE [LARGE SCALE GENOMIC DNA]</scope>
    <source>
        <strain evidence="15 16">Jena</strain>
    </source>
</reference>
<keyword evidence="2" id="KW-1003">Cell membrane</keyword>
<evidence type="ECO:0000256" key="11">
    <source>
        <dbReference type="ARBA" id="ARBA00037847"/>
    </source>
</evidence>
<dbReference type="InterPro" id="IPR001245">
    <property type="entry name" value="Ser-Thr/Tyr_kinase_cat_dom"/>
</dbReference>
<keyword evidence="4 13" id="KW-0812">Transmembrane</keyword>
<dbReference type="InterPro" id="IPR008266">
    <property type="entry name" value="Tyr_kinase_AS"/>
</dbReference>
<dbReference type="InterPro" id="IPR000719">
    <property type="entry name" value="Prot_kinase_dom"/>
</dbReference>
<evidence type="ECO:0000256" key="3">
    <source>
        <dbReference type="ARBA" id="ARBA00022614"/>
    </source>
</evidence>
<dbReference type="PROSITE" id="PS50011">
    <property type="entry name" value="PROTEIN_KINASE_DOM"/>
    <property type="match status" value="1"/>
</dbReference>
<evidence type="ECO:0000313" key="16">
    <source>
        <dbReference type="Proteomes" id="UP000241769"/>
    </source>
</evidence>
<dbReference type="EMBL" id="MDYQ01000035">
    <property type="protein sequence ID" value="PRP86123.1"/>
    <property type="molecule type" value="Genomic_DNA"/>
</dbReference>
<dbReference type="SUPFAM" id="SSF52058">
    <property type="entry name" value="L domain-like"/>
    <property type="match status" value="3"/>
</dbReference>
<dbReference type="InterPro" id="IPR003591">
    <property type="entry name" value="Leu-rich_rpt_typical-subtyp"/>
</dbReference>
<dbReference type="SMART" id="SM00219">
    <property type="entry name" value="TyrKc"/>
    <property type="match status" value="1"/>
</dbReference>
<dbReference type="Pfam" id="PF00560">
    <property type="entry name" value="LRR_1"/>
    <property type="match status" value="6"/>
</dbReference>
<dbReference type="FunFam" id="3.80.10.10:FF:000383">
    <property type="entry name" value="Leucine-rich repeat receptor protein kinase EMS1"/>
    <property type="match status" value="1"/>
</dbReference>
<gene>
    <name evidence="15" type="ORF">PROFUN_03110</name>
</gene>
<keyword evidence="5" id="KW-0732">Signal</keyword>
<dbReference type="InterPro" id="IPR017441">
    <property type="entry name" value="Protein_kinase_ATP_BS"/>
</dbReference>
<evidence type="ECO:0000256" key="7">
    <source>
        <dbReference type="ARBA" id="ARBA00022989"/>
    </source>
</evidence>
<dbReference type="GO" id="GO:0005886">
    <property type="term" value="C:plasma membrane"/>
    <property type="evidence" value="ECO:0007669"/>
    <property type="project" value="UniProtKB-SubCell"/>
</dbReference>
<keyword evidence="8 13" id="KW-0472">Membrane</keyword>
<dbReference type="PANTHER" id="PTHR48052:SF8">
    <property type="entry name" value="LRR RECEPTOR-LIKE SERINE_THREONINE-PROTEIN KINASE FLS2"/>
    <property type="match status" value="1"/>
</dbReference>
<evidence type="ECO:0000256" key="13">
    <source>
        <dbReference type="SAM" id="Phobius"/>
    </source>
</evidence>
<evidence type="ECO:0000256" key="2">
    <source>
        <dbReference type="ARBA" id="ARBA00022475"/>
    </source>
</evidence>
<dbReference type="InParanoid" id="A0A2P6NQ94"/>
<keyword evidence="3" id="KW-0433">Leucine-rich repeat</keyword>
<dbReference type="PROSITE" id="PS51450">
    <property type="entry name" value="LRR"/>
    <property type="match status" value="1"/>
</dbReference>
<feature type="transmembrane region" description="Helical" evidence="13">
    <location>
        <begin position="100"/>
        <end position="122"/>
    </location>
</feature>
<evidence type="ECO:0000256" key="12">
    <source>
        <dbReference type="PROSITE-ProRule" id="PRU10141"/>
    </source>
</evidence>
<dbReference type="PRINTS" id="PR00109">
    <property type="entry name" value="TYRKINASE"/>
</dbReference>
<dbReference type="PANTHER" id="PTHR48052">
    <property type="entry name" value="UNNAMED PRODUCT"/>
    <property type="match status" value="1"/>
</dbReference>
<dbReference type="CDD" id="cd13999">
    <property type="entry name" value="STKc_MAP3K-like"/>
    <property type="match status" value="1"/>
</dbReference>
<keyword evidence="10" id="KW-0325">Glycoprotein</keyword>
<keyword evidence="12" id="KW-0547">Nucleotide-binding</keyword>